<dbReference type="PANTHER" id="PTHR30175:SF1">
    <property type="entry name" value="PTS SYSTEM ARBUTIN-, CELLOBIOSE-, AND SALICIN-SPECIFIC EIIBC COMPONENT-RELATED"/>
    <property type="match status" value="1"/>
</dbReference>
<dbReference type="GO" id="GO:0005886">
    <property type="term" value="C:plasma membrane"/>
    <property type="evidence" value="ECO:0007669"/>
    <property type="project" value="UniProtKB-SubCell"/>
</dbReference>
<feature type="transmembrane region" description="Helical" evidence="12">
    <location>
        <begin position="147"/>
        <end position="165"/>
    </location>
</feature>
<keyword evidence="9 12" id="KW-1133">Transmembrane helix</keyword>
<proteinExistence type="predicted"/>
<evidence type="ECO:0000256" key="7">
    <source>
        <dbReference type="ARBA" id="ARBA00022692"/>
    </source>
</evidence>
<evidence type="ECO:0000256" key="5">
    <source>
        <dbReference type="ARBA" id="ARBA00022679"/>
    </source>
</evidence>
<dbReference type="Pfam" id="PF00367">
    <property type="entry name" value="PTS_EIIB"/>
    <property type="match status" value="1"/>
</dbReference>
<dbReference type="PROSITE" id="PS00371">
    <property type="entry name" value="PTS_EIIA_TYPE_1_HIS"/>
    <property type="match status" value="1"/>
</dbReference>
<keyword evidence="2" id="KW-0813">Transport</keyword>
<feature type="transmembrane region" description="Helical" evidence="12">
    <location>
        <begin position="242"/>
        <end position="264"/>
    </location>
</feature>
<organism evidence="16 17">
    <name type="scientific">Mannheimia bovis</name>
    <dbReference type="NCBI Taxonomy" id="2770636"/>
    <lineage>
        <taxon>Bacteria</taxon>
        <taxon>Pseudomonadati</taxon>
        <taxon>Pseudomonadota</taxon>
        <taxon>Gammaproteobacteria</taxon>
        <taxon>Pasteurellales</taxon>
        <taxon>Pasteurellaceae</taxon>
        <taxon>Mannheimia</taxon>
    </lineage>
</organism>
<dbReference type="NCBIfam" id="TIGR01995">
    <property type="entry name" value="PTS-II-ABC-beta"/>
    <property type="match status" value="1"/>
</dbReference>
<feature type="transmembrane region" description="Helical" evidence="12">
    <location>
        <begin position="112"/>
        <end position="135"/>
    </location>
</feature>
<keyword evidence="6" id="KW-0598">Phosphotransferase system</keyword>
<dbReference type="GO" id="GO:0015771">
    <property type="term" value="P:trehalose transport"/>
    <property type="evidence" value="ECO:0007669"/>
    <property type="project" value="TreeGrafter"/>
</dbReference>
<keyword evidence="5" id="KW-0808">Transferase</keyword>
<dbReference type="NCBIfam" id="TIGR00830">
    <property type="entry name" value="PTBA"/>
    <property type="match status" value="1"/>
</dbReference>
<feature type="transmembrane region" description="Helical" evidence="12">
    <location>
        <begin position="319"/>
        <end position="341"/>
    </location>
</feature>
<keyword evidence="7 12" id="KW-0812">Transmembrane</keyword>
<dbReference type="PROSITE" id="PS51093">
    <property type="entry name" value="PTS_EIIA_TYPE_1"/>
    <property type="match status" value="1"/>
</dbReference>
<dbReference type="GO" id="GO:0016301">
    <property type="term" value="F:kinase activity"/>
    <property type="evidence" value="ECO:0007669"/>
    <property type="project" value="UniProtKB-KW"/>
</dbReference>
<dbReference type="AlphaFoldDB" id="A0A7H1C407"/>
<dbReference type="InterPro" id="IPR013013">
    <property type="entry name" value="PTS_EIIC_1"/>
</dbReference>
<feature type="transmembrane region" description="Helical" evidence="12">
    <location>
        <begin position="209"/>
        <end position="230"/>
    </location>
</feature>
<evidence type="ECO:0000256" key="6">
    <source>
        <dbReference type="ARBA" id="ARBA00022683"/>
    </source>
</evidence>
<dbReference type="InterPro" id="IPR003352">
    <property type="entry name" value="PTS_EIIC"/>
</dbReference>
<dbReference type="Proteomes" id="UP000576260">
    <property type="component" value="Chromosome"/>
</dbReference>
<dbReference type="InterPro" id="IPR050558">
    <property type="entry name" value="PTS_Sugar-Specific_Components"/>
</dbReference>
<feature type="domain" description="PTS EIIC type-1" evidence="15">
    <location>
        <begin position="103"/>
        <end position="458"/>
    </location>
</feature>
<keyword evidence="17" id="KW-1185">Reference proteome</keyword>
<name>A0A7H1C407_9PAST</name>
<keyword evidence="8" id="KW-0418">Kinase</keyword>
<dbReference type="InterPro" id="IPR018113">
    <property type="entry name" value="PTrfase_EIIB_Cys"/>
</dbReference>
<feature type="transmembrane region" description="Helical" evidence="12">
    <location>
        <begin position="379"/>
        <end position="401"/>
    </location>
</feature>
<dbReference type="KEGG" id="mbos:ICJ55_02885"/>
<feature type="active site" description="Phosphocysteine intermediate; for EIIB activity" evidence="11">
    <location>
        <position position="28"/>
    </location>
</feature>
<dbReference type="RefSeq" id="WP_188157241.1">
    <property type="nucleotide sequence ID" value="NZ_CP061280.1"/>
</dbReference>
<dbReference type="PANTHER" id="PTHR30175">
    <property type="entry name" value="PHOSPHOTRANSFERASE SYSTEM TRANSPORT PROTEIN"/>
    <property type="match status" value="1"/>
</dbReference>
<accession>A0A7H1C407</accession>
<keyword evidence="4 16" id="KW-0762">Sugar transport</keyword>
<dbReference type="InterPro" id="IPR001996">
    <property type="entry name" value="PTS_IIB_1"/>
</dbReference>
<dbReference type="EMBL" id="CP061280">
    <property type="protein sequence ID" value="QNS15712.1"/>
    <property type="molecule type" value="Genomic_DNA"/>
</dbReference>
<evidence type="ECO:0000256" key="9">
    <source>
        <dbReference type="ARBA" id="ARBA00022989"/>
    </source>
</evidence>
<evidence type="ECO:0000256" key="2">
    <source>
        <dbReference type="ARBA" id="ARBA00022448"/>
    </source>
</evidence>
<dbReference type="Pfam" id="PF00358">
    <property type="entry name" value="PTS_EIIA_1"/>
    <property type="match status" value="1"/>
</dbReference>
<evidence type="ECO:0000256" key="3">
    <source>
        <dbReference type="ARBA" id="ARBA00022475"/>
    </source>
</evidence>
<evidence type="ECO:0000313" key="17">
    <source>
        <dbReference type="Proteomes" id="UP000576260"/>
    </source>
</evidence>
<dbReference type="CDD" id="cd00212">
    <property type="entry name" value="PTS_IIB_glc"/>
    <property type="match status" value="1"/>
</dbReference>
<gene>
    <name evidence="16" type="ORF">ICJ55_02885</name>
</gene>
<sequence length="619" mass="66336">MAKDFSKLAQSILQLVGSEQNIHSLTHCATRLRFVLKNALKADKDTLNQTAGVISVVESGGQFQIVIGNNVPKVYTEIMKIAKIESSNEADVEKPSLLNQVIDFISGSFSPLMGVLVATGLFKGLVSILVLSGVLTPQTGTHTVFNAIGDGFFYFLPIVLAFTAANKLSTNPYLAVAIAAMLLHPTMIASTSDGKAMDFLGFSLLQMNYIYSVMPILIAVFVQSYVLRWFENIFHESIRNFLAPFFTLLVVVPITLLIIGPFGVGLGDTLVAGINWLYESSALLTGLVLGAIWQVMVIFGIHWSITPVILNNLAAGQDIILPIIGGATVLGQTGAVIGVFFKTRQAALKSIAGSASIGGLFGITEPIIYGVNLRFKKPFIFGCIAGAVGGAIIAVGGAKAFTFSFGGLLGFPAIIGEGSNIWAYVLGMLSAFVIGFVLTYLFGYKDPETQEQAVEKTEKFTNVELQKFSLISPLAGEVHKLSTILDPMFASEALGKGVAILPSIGELRSPVKGTVSSVFATKHAINIVSDEGMEILIHIGIDTVRLGGEYFEVFVKENDHIEAGQLLSRFDIEKISAAGYSLMTPIIIANSDDYLDVIASSNSQIRHGEQLIKVVEHNA</sequence>
<dbReference type="SUPFAM" id="SSF51261">
    <property type="entry name" value="Duplicated hybrid motif"/>
    <property type="match status" value="1"/>
</dbReference>
<dbReference type="InterPro" id="IPR001127">
    <property type="entry name" value="PTS_EIIA_1_perm"/>
</dbReference>
<dbReference type="GO" id="GO:0090589">
    <property type="term" value="F:protein-phosphocysteine-trehalose phosphotransferase system transporter activity"/>
    <property type="evidence" value="ECO:0007669"/>
    <property type="project" value="TreeGrafter"/>
</dbReference>
<evidence type="ECO:0000259" key="15">
    <source>
        <dbReference type="PROSITE" id="PS51103"/>
    </source>
</evidence>
<feature type="domain" description="PTS EIIB type-1" evidence="14">
    <location>
        <begin position="6"/>
        <end position="88"/>
    </location>
</feature>
<dbReference type="Gene3D" id="3.30.1360.60">
    <property type="entry name" value="Glucose permease domain IIB"/>
    <property type="match status" value="1"/>
</dbReference>
<keyword evidence="10 12" id="KW-0472">Membrane</keyword>
<evidence type="ECO:0000259" key="13">
    <source>
        <dbReference type="PROSITE" id="PS51093"/>
    </source>
</evidence>
<evidence type="ECO:0000256" key="1">
    <source>
        <dbReference type="ARBA" id="ARBA00004651"/>
    </source>
</evidence>
<feature type="transmembrane region" description="Helical" evidence="12">
    <location>
        <begin position="347"/>
        <end position="367"/>
    </location>
</feature>
<reference evidence="16 17" key="1">
    <citation type="submission" date="2020-09" db="EMBL/GenBank/DDBJ databases">
        <title>Mannheimia bovis sp.nov., isolated from a cow.</title>
        <authorList>
            <person name="Li F."/>
        </authorList>
    </citation>
    <scope>NUCLEOTIDE SEQUENCE [LARGE SCALE GENOMIC DNA]</scope>
    <source>
        <strain evidence="16 17">ZY190616</strain>
    </source>
</reference>
<dbReference type="Gene3D" id="2.70.70.10">
    <property type="entry name" value="Glucose Permease (Domain IIA)"/>
    <property type="match status" value="1"/>
</dbReference>
<dbReference type="PROSITE" id="PS51098">
    <property type="entry name" value="PTS_EIIB_TYPE_1"/>
    <property type="match status" value="1"/>
</dbReference>
<dbReference type="FunFam" id="3.30.1360.60:FF:000001">
    <property type="entry name" value="PTS system glucose-specific IIBC component PtsG"/>
    <property type="match status" value="1"/>
</dbReference>
<comment type="subcellular location">
    <subcellularLocation>
        <location evidence="1">Cell membrane</location>
        <topology evidence="1">Multi-pass membrane protein</topology>
    </subcellularLocation>
</comment>
<evidence type="ECO:0000256" key="11">
    <source>
        <dbReference type="PROSITE-ProRule" id="PRU00421"/>
    </source>
</evidence>
<evidence type="ECO:0000259" key="14">
    <source>
        <dbReference type="PROSITE" id="PS51098"/>
    </source>
</evidence>
<dbReference type="SUPFAM" id="SSF55604">
    <property type="entry name" value="Glucose permease domain IIB"/>
    <property type="match status" value="1"/>
</dbReference>
<feature type="transmembrane region" description="Helical" evidence="12">
    <location>
        <begin position="276"/>
        <end position="299"/>
    </location>
</feature>
<dbReference type="InterPro" id="IPR011055">
    <property type="entry name" value="Dup_hybrid_motif"/>
</dbReference>
<dbReference type="GO" id="GO:0009401">
    <property type="term" value="P:phosphoenolpyruvate-dependent sugar phosphotransferase system"/>
    <property type="evidence" value="ECO:0007669"/>
    <property type="project" value="UniProtKB-KW"/>
</dbReference>
<evidence type="ECO:0000256" key="12">
    <source>
        <dbReference type="SAM" id="Phobius"/>
    </source>
</evidence>
<evidence type="ECO:0000256" key="4">
    <source>
        <dbReference type="ARBA" id="ARBA00022597"/>
    </source>
</evidence>
<dbReference type="PROSITE" id="PS01035">
    <property type="entry name" value="PTS_EIIB_TYPE_1_CYS"/>
    <property type="match status" value="1"/>
</dbReference>
<keyword evidence="3" id="KW-1003">Cell membrane</keyword>
<dbReference type="PROSITE" id="PS51103">
    <property type="entry name" value="PTS_EIIC_TYPE_1"/>
    <property type="match status" value="1"/>
</dbReference>
<protein>
    <submittedName>
        <fullName evidence="16">PTS glucose transporter subunit IIA</fullName>
    </submittedName>
</protein>
<dbReference type="InterPro" id="IPR036878">
    <property type="entry name" value="Glu_permease_IIB"/>
</dbReference>
<feature type="domain" description="PTS EIIA type-1" evidence="13">
    <location>
        <begin position="486"/>
        <end position="590"/>
    </location>
</feature>
<dbReference type="FunFam" id="2.70.70.10:FF:000001">
    <property type="entry name" value="PTS system glucose-specific IIA component"/>
    <property type="match status" value="1"/>
</dbReference>
<feature type="transmembrane region" description="Helical" evidence="12">
    <location>
        <begin position="172"/>
        <end position="189"/>
    </location>
</feature>
<evidence type="ECO:0000313" key="16">
    <source>
        <dbReference type="EMBL" id="QNS15712.1"/>
    </source>
</evidence>
<feature type="transmembrane region" description="Helical" evidence="12">
    <location>
        <begin position="421"/>
        <end position="442"/>
    </location>
</feature>
<dbReference type="GO" id="GO:0008982">
    <property type="term" value="F:protein-N(PI)-phosphohistidine-sugar phosphotransferase activity"/>
    <property type="evidence" value="ECO:0007669"/>
    <property type="project" value="InterPro"/>
</dbReference>
<evidence type="ECO:0000256" key="10">
    <source>
        <dbReference type="ARBA" id="ARBA00023136"/>
    </source>
</evidence>
<dbReference type="Pfam" id="PF02378">
    <property type="entry name" value="PTS_EIIC"/>
    <property type="match status" value="1"/>
</dbReference>
<dbReference type="InterPro" id="IPR011297">
    <property type="entry name" value="PTS_IIABC_b_glu"/>
</dbReference>
<evidence type="ECO:0000256" key="8">
    <source>
        <dbReference type="ARBA" id="ARBA00022777"/>
    </source>
</evidence>